<organism evidence="1 2">
    <name type="scientific">Trifolium medium</name>
    <dbReference type="NCBI Taxonomy" id="97028"/>
    <lineage>
        <taxon>Eukaryota</taxon>
        <taxon>Viridiplantae</taxon>
        <taxon>Streptophyta</taxon>
        <taxon>Embryophyta</taxon>
        <taxon>Tracheophyta</taxon>
        <taxon>Spermatophyta</taxon>
        <taxon>Magnoliopsida</taxon>
        <taxon>eudicotyledons</taxon>
        <taxon>Gunneridae</taxon>
        <taxon>Pentapetalae</taxon>
        <taxon>rosids</taxon>
        <taxon>fabids</taxon>
        <taxon>Fabales</taxon>
        <taxon>Fabaceae</taxon>
        <taxon>Papilionoideae</taxon>
        <taxon>50 kb inversion clade</taxon>
        <taxon>NPAAA clade</taxon>
        <taxon>Hologalegina</taxon>
        <taxon>IRL clade</taxon>
        <taxon>Trifolieae</taxon>
        <taxon>Trifolium</taxon>
    </lineage>
</organism>
<comment type="caution">
    <text evidence="1">The sequence shown here is derived from an EMBL/GenBank/DDBJ whole genome shotgun (WGS) entry which is preliminary data.</text>
</comment>
<dbReference type="AlphaFoldDB" id="A0A392UDA5"/>
<reference evidence="1 2" key="1">
    <citation type="journal article" date="2018" name="Front. Plant Sci.">
        <title>Red Clover (Trifolium pratense) and Zigzag Clover (T. medium) - A Picture of Genomic Similarities and Differences.</title>
        <authorList>
            <person name="Dluhosova J."/>
            <person name="Istvanek J."/>
            <person name="Nedelnik J."/>
            <person name="Repkova J."/>
        </authorList>
    </citation>
    <scope>NUCLEOTIDE SEQUENCE [LARGE SCALE GENOMIC DNA]</scope>
    <source>
        <strain evidence="2">cv. 10/8</strain>
        <tissue evidence="1">Leaf</tissue>
    </source>
</reference>
<dbReference type="Proteomes" id="UP000265520">
    <property type="component" value="Unassembled WGS sequence"/>
</dbReference>
<accession>A0A392UDA5</accession>
<feature type="non-terminal residue" evidence="1">
    <location>
        <position position="17"/>
    </location>
</feature>
<sequence length="17" mass="1829">METSTRNIVGGNPRISP</sequence>
<protein>
    <submittedName>
        <fullName evidence="1">Uncharacterized protein</fullName>
    </submittedName>
</protein>
<evidence type="ECO:0000313" key="2">
    <source>
        <dbReference type="Proteomes" id="UP000265520"/>
    </source>
</evidence>
<name>A0A392UDA5_9FABA</name>
<proteinExistence type="predicted"/>
<evidence type="ECO:0000313" key="1">
    <source>
        <dbReference type="EMBL" id="MCI70684.1"/>
    </source>
</evidence>
<keyword evidence="2" id="KW-1185">Reference proteome</keyword>
<dbReference type="EMBL" id="LXQA010780609">
    <property type="protein sequence ID" value="MCI70684.1"/>
    <property type="molecule type" value="Genomic_DNA"/>
</dbReference>